<dbReference type="InParanoid" id="A0A0C3P267"/>
<dbReference type="EMBL" id="KN831961">
    <property type="protein sequence ID" value="KIO07135.1"/>
    <property type="molecule type" value="Genomic_DNA"/>
</dbReference>
<feature type="non-terminal residue" evidence="2">
    <location>
        <position position="1"/>
    </location>
</feature>
<feature type="signal peptide" evidence="1">
    <location>
        <begin position="1"/>
        <end position="24"/>
    </location>
</feature>
<proteinExistence type="predicted"/>
<reference evidence="3" key="2">
    <citation type="submission" date="2015-01" db="EMBL/GenBank/DDBJ databases">
        <title>Evolutionary Origins and Diversification of the Mycorrhizal Mutualists.</title>
        <authorList>
            <consortium name="DOE Joint Genome Institute"/>
            <consortium name="Mycorrhizal Genomics Consortium"/>
            <person name="Kohler A."/>
            <person name="Kuo A."/>
            <person name="Nagy L.G."/>
            <person name="Floudas D."/>
            <person name="Copeland A."/>
            <person name="Barry K.W."/>
            <person name="Cichocki N."/>
            <person name="Veneault-Fourrey C."/>
            <person name="LaButti K."/>
            <person name="Lindquist E.A."/>
            <person name="Lipzen A."/>
            <person name="Lundell T."/>
            <person name="Morin E."/>
            <person name="Murat C."/>
            <person name="Riley R."/>
            <person name="Ohm R."/>
            <person name="Sun H."/>
            <person name="Tunlid A."/>
            <person name="Henrissat B."/>
            <person name="Grigoriev I.V."/>
            <person name="Hibbett D.S."/>
            <person name="Martin F."/>
        </authorList>
    </citation>
    <scope>NUCLEOTIDE SEQUENCE [LARGE SCALE GENOMIC DNA]</scope>
    <source>
        <strain evidence="3">Marx 270</strain>
    </source>
</reference>
<sequence>SHQAILVLFLRGCELVGIRPGVRACRVKCDRLFPYYKDVASTPPTGNMVSGKLRPGRVEHMIGQ</sequence>
<dbReference type="HOGENOM" id="CLU_2873962_0_0_1"/>
<keyword evidence="3" id="KW-1185">Reference proteome</keyword>
<evidence type="ECO:0000313" key="2">
    <source>
        <dbReference type="EMBL" id="KIO07135.1"/>
    </source>
</evidence>
<organism evidence="2 3">
    <name type="scientific">Pisolithus tinctorius Marx 270</name>
    <dbReference type="NCBI Taxonomy" id="870435"/>
    <lineage>
        <taxon>Eukaryota</taxon>
        <taxon>Fungi</taxon>
        <taxon>Dikarya</taxon>
        <taxon>Basidiomycota</taxon>
        <taxon>Agaricomycotina</taxon>
        <taxon>Agaricomycetes</taxon>
        <taxon>Agaricomycetidae</taxon>
        <taxon>Boletales</taxon>
        <taxon>Sclerodermatineae</taxon>
        <taxon>Pisolithaceae</taxon>
        <taxon>Pisolithus</taxon>
    </lineage>
</organism>
<feature type="chain" id="PRO_5002180382" evidence="1">
    <location>
        <begin position="25"/>
        <end position="64"/>
    </location>
</feature>
<protein>
    <submittedName>
        <fullName evidence="2">Uncharacterized protein</fullName>
    </submittedName>
</protein>
<accession>A0A0C3P267</accession>
<evidence type="ECO:0000313" key="3">
    <source>
        <dbReference type="Proteomes" id="UP000054217"/>
    </source>
</evidence>
<reference evidence="2 3" key="1">
    <citation type="submission" date="2014-04" db="EMBL/GenBank/DDBJ databases">
        <authorList>
            <consortium name="DOE Joint Genome Institute"/>
            <person name="Kuo A."/>
            <person name="Kohler A."/>
            <person name="Costa M.D."/>
            <person name="Nagy L.G."/>
            <person name="Floudas D."/>
            <person name="Copeland A."/>
            <person name="Barry K.W."/>
            <person name="Cichocki N."/>
            <person name="Veneault-Fourrey C."/>
            <person name="LaButti K."/>
            <person name="Lindquist E.A."/>
            <person name="Lipzen A."/>
            <person name="Lundell T."/>
            <person name="Morin E."/>
            <person name="Murat C."/>
            <person name="Sun H."/>
            <person name="Tunlid A."/>
            <person name="Henrissat B."/>
            <person name="Grigoriev I.V."/>
            <person name="Hibbett D.S."/>
            <person name="Martin F."/>
            <person name="Nordberg H.P."/>
            <person name="Cantor M.N."/>
            <person name="Hua S.X."/>
        </authorList>
    </citation>
    <scope>NUCLEOTIDE SEQUENCE [LARGE SCALE GENOMIC DNA]</scope>
    <source>
        <strain evidence="2 3">Marx 270</strain>
    </source>
</reference>
<keyword evidence="1" id="KW-0732">Signal</keyword>
<gene>
    <name evidence="2" type="ORF">M404DRAFT_429425</name>
</gene>
<dbReference type="AlphaFoldDB" id="A0A0C3P267"/>
<dbReference type="Proteomes" id="UP000054217">
    <property type="component" value="Unassembled WGS sequence"/>
</dbReference>
<evidence type="ECO:0000256" key="1">
    <source>
        <dbReference type="SAM" id="SignalP"/>
    </source>
</evidence>
<name>A0A0C3P267_PISTI</name>